<gene>
    <name evidence="1" type="ORF">KMW28_17010</name>
</gene>
<dbReference type="AlphaFoldDB" id="A0AAX1N1F9"/>
<dbReference type="KEGG" id="fya:KMW28_17010"/>
<dbReference type="EMBL" id="CP076132">
    <property type="protein sequence ID" value="QWG01344.1"/>
    <property type="molecule type" value="Genomic_DNA"/>
</dbReference>
<proteinExistence type="predicted"/>
<evidence type="ECO:0000313" key="2">
    <source>
        <dbReference type="Proteomes" id="UP000678679"/>
    </source>
</evidence>
<dbReference type="Gene3D" id="3.40.30.10">
    <property type="entry name" value="Glutaredoxin"/>
    <property type="match status" value="1"/>
</dbReference>
<dbReference type="InterPro" id="IPR036249">
    <property type="entry name" value="Thioredoxin-like_sf"/>
</dbReference>
<evidence type="ECO:0000313" key="1">
    <source>
        <dbReference type="EMBL" id="QWG01344.1"/>
    </source>
</evidence>
<dbReference type="Proteomes" id="UP000678679">
    <property type="component" value="Chromosome 1"/>
</dbReference>
<organism evidence="1 2">
    <name type="scientific">Flammeovirga yaeyamensis</name>
    <dbReference type="NCBI Taxonomy" id="367791"/>
    <lineage>
        <taxon>Bacteria</taxon>
        <taxon>Pseudomonadati</taxon>
        <taxon>Bacteroidota</taxon>
        <taxon>Cytophagia</taxon>
        <taxon>Cytophagales</taxon>
        <taxon>Flammeovirgaceae</taxon>
        <taxon>Flammeovirga</taxon>
    </lineage>
</organism>
<name>A0AAX1N1F9_9BACT</name>
<dbReference type="SUPFAM" id="SSF52833">
    <property type="entry name" value="Thioredoxin-like"/>
    <property type="match status" value="1"/>
</dbReference>
<reference evidence="1 2" key="1">
    <citation type="submission" date="2021-05" db="EMBL/GenBank/DDBJ databases">
        <title>Comparative genomic studies on the polysaccharide-degrading batcterial strains of the Flammeovirga genus.</title>
        <authorList>
            <person name="Zewei F."/>
            <person name="Zheng Z."/>
            <person name="Yu L."/>
            <person name="Ruyue G."/>
            <person name="Yanhong M."/>
            <person name="Yuanyuan C."/>
            <person name="Jingyan G."/>
            <person name="Wenjun H."/>
        </authorList>
    </citation>
    <scope>NUCLEOTIDE SEQUENCE [LARGE SCALE GENOMIC DNA]</scope>
    <source>
        <strain evidence="1 2">NBRC:100898</strain>
    </source>
</reference>
<dbReference type="RefSeq" id="WP_169662841.1">
    <property type="nucleotide sequence ID" value="NZ_CP076132.1"/>
</dbReference>
<accession>A0AAX1N1F9</accession>
<sequence>MMFIFVHTSFAQNETSGDIKSDFLLINKKGEKIRKVDFRGKVLVLVISSSWSLKFLEDFDQLKSLQKETWGKEVTFIYAVADVQNNWENFLREYGAPKLDNSLNNTYILPISSPYCKDCFMTSHFHQEKIPSYYVFSKKGELLGGDIPSTSILTGMRSLILGAKNISYK</sequence>
<protein>
    <recommendedName>
        <fullName evidence="3">Alkyl hydroperoxide reductase subunit C/ Thiol specific antioxidant domain-containing protein</fullName>
    </recommendedName>
</protein>
<keyword evidence="2" id="KW-1185">Reference proteome</keyword>
<evidence type="ECO:0008006" key="3">
    <source>
        <dbReference type="Google" id="ProtNLM"/>
    </source>
</evidence>